<dbReference type="GO" id="GO:0008270">
    <property type="term" value="F:zinc ion binding"/>
    <property type="evidence" value="ECO:0007669"/>
    <property type="project" value="UniProtKB-KW"/>
</dbReference>
<keyword evidence="1" id="KW-0863">Zinc-finger</keyword>
<dbReference type="Proteomes" id="UP000717696">
    <property type="component" value="Unassembled WGS sequence"/>
</dbReference>
<dbReference type="OrthoDB" id="4845846at2759"/>
<feature type="compositionally biased region" description="Polar residues" evidence="2">
    <location>
        <begin position="1037"/>
        <end position="1048"/>
    </location>
</feature>
<evidence type="ECO:0000259" key="3">
    <source>
        <dbReference type="PROSITE" id="PS50157"/>
    </source>
</evidence>
<dbReference type="PROSITE" id="PS00028">
    <property type="entry name" value="ZINC_FINGER_C2H2_1"/>
    <property type="match status" value="1"/>
</dbReference>
<feature type="region of interest" description="Disordered" evidence="2">
    <location>
        <begin position="1024"/>
        <end position="1051"/>
    </location>
</feature>
<evidence type="ECO:0000313" key="5">
    <source>
        <dbReference type="Proteomes" id="UP000717696"/>
    </source>
</evidence>
<dbReference type="InterPro" id="IPR013087">
    <property type="entry name" value="Znf_C2H2_type"/>
</dbReference>
<dbReference type="Pfam" id="PF12013">
    <property type="entry name" value="OrsD"/>
    <property type="match status" value="2"/>
</dbReference>
<dbReference type="EMBL" id="JAGMUU010000063">
    <property type="protein sequence ID" value="KAH7110416.1"/>
    <property type="molecule type" value="Genomic_DNA"/>
</dbReference>
<reference evidence="4" key="1">
    <citation type="journal article" date="2021" name="Nat. Commun.">
        <title>Genetic determinants of endophytism in the Arabidopsis root mycobiome.</title>
        <authorList>
            <person name="Mesny F."/>
            <person name="Miyauchi S."/>
            <person name="Thiergart T."/>
            <person name="Pickel B."/>
            <person name="Atanasova L."/>
            <person name="Karlsson M."/>
            <person name="Huettel B."/>
            <person name="Barry K.W."/>
            <person name="Haridas S."/>
            <person name="Chen C."/>
            <person name="Bauer D."/>
            <person name="Andreopoulos W."/>
            <person name="Pangilinan J."/>
            <person name="LaButti K."/>
            <person name="Riley R."/>
            <person name="Lipzen A."/>
            <person name="Clum A."/>
            <person name="Drula E."/>
            <person name="Henrissat B."/>
            <person name="Kohler A."/>
            <person name="Grigoriev I.V."/>
            <person name="Martin F.M."/>
            <person name="Hacquard S."/>
        </authorList>
    </citation>
    <scope>NUCLEOTIDE SEQUENCE</scope>
    <source>
        <strain evidence="4">MPI-CAGE-AT-0021</strain>
    </source>
</reference>
<evidence type="ECO:0000256" key="2">
    <source>
        <dbReference type="SAM" id="MobiDB-lite"/>
    </source>
</evidence>
<proteinExistence type="predicted"/>
<accession>A0A9P9I779</accession>
<protein>
    <recommendedName>
        <fullName evidence="3">C2H2-type domain-containing protein</fullName>
    </recommendedName>
</protein>
<evidence type="ECO:0000256" key="1">
    <source>
        <dbReference type="PROSITE-ProRule" id="PRU00042"/>
    </source>
</evidence>
<keyword evidence="1" id="KW-0862">Zinc</keyword>
<feature type="compositionally biased region" description="Acidic residues" evidence="2">
    <location>
        <begin position="450"/>
        <end position="472"/>
    </location>
</feature>
<dbReference type="SMART" id="SM00355">
    <property type="entry name" value="ZnF_C2H2"/>
    <property type="match status" value="4"/>
</dbReference>
<dbReference type="PROSITE" id="PS50157">
    <property type="entry name" value="ZINC_FINGER_C2H2_2"/>
    <property type="match status" value="1"/>
</dbReference>
<feature type="region of interest" description="Disordered" evidence="2">
    <location>
        <begin position="446"/>
        <end position="472"/>
    </location>
</feature>
<name>A0A9P9I779_9HYPO</name>
<comment type="caution">
    <text evidence="4">The sequence shown here is derived from an EMBL/GenBank/DDBJ whole genome shotgun (WGS) entry which is preliminary data.</text>
</comment>
<dbReference type="InterPro" id="IPR022698">
    <property type="entry name" value="OrsD"/>
</dbReference>
<evidence type="ECO:0000313" key="4">
    <source>
        <dbReference type="EMBL" id="KAH7110416.1"/>
    </source>
</evidence>
<keyword evidence="1" id="KW-0479">Metal-binding</keyword>
<sequence>MESARPSESHSPIYPFVLFSTYRILVCEVCGFASVADEAKTHLKTRHRDIKPEHRQRLVETIQEIPNILQNQSELEQLQYPPPTTEPIPHLASPRLDGLRCPTCNRIYRHIQQMQEHCSKEHHWENPRSRGRPITGCTVSSAKLPWIEGVACQRFFPSRAGSRWFEVGRNTSRPMKSPPQTQSPLLDPFAQLESLGPQACSHLGEVLGREHNYQEEGNQPRVSNKTLDPDSFASMSLWLDRTRWQSTYRNVRRDVLRASTRLPDRRSLMRDFVLGQGPYEGDSDIISPREDEQKISCIMGALDLVIDRCENTVRHTSRTILCWLLSARLQYFHDRPFTLVAEKNSEKRYRCLEKRLLPFVLRVHRMPTAVREKETNISLGSRLSARLKSIWNHQVWGLFDWTKGLWPKSGSCSHIISVSDDHSDQIECKTFEFGLQSLHTAQNKNYCNEKEEEEEEGEEEDDDNGDDDDEEDWDAEFAGVDQDDSGYTSDYIENDGECQFDLPINQADEVAMATFDEFLELLFQVCLTVCAETFIDGRPDSTLLVYLSGILGFSGDCRQFLLAKQYCSQLSGLIYMQRVLLLERALPLQPYTVIGITRCPQAQQLERFSEVRQKYMVLGSQSPLGELLSLRNFGLGIARTEPPSILFHWSDDGEILSCGDLSLSMENFRQLPAYFITCAEKICDSLMFGLEPKVDLTMVKDKMANSQSGYSFVKHEKNDLDRAYLELLVRAYTSERDGLSRHGRWNRNSVTLYLKMVTQLEEMLAGGLYTACGQSPRASELLSLRCENGSSTTCGISIWNGFVIYVLRHHKSKRRTNREFCVARFLPSRLGRSWPHDRERLLFHSNGNPWPSSRLTSILMQATSEVWQQKVNLQLCNKLYRQIAIAITERHVLEVHLPFNRYDDESVDADLNVAFAWQSGHRPLQRGITYGLDGAFPNRLQPALLRAYEWASTRWHEFIRQPSKEIPSLSNTPFSKPAVGPRTGNLKRTVAYAIESEQMPHSRAPSAKRIKVPGMIDVLMEQRQKSMPAQERPAQESMATSRSTYSSRAHTEWPHQETPYFTYVPERQLLGCRVCATMVTRQRIKEHLRGSPHHLSGAEIKKVQNWASELAIISGNKEIYKLPLLPDDTPPISVLGKPNTGGFRCTFSTENNIAPACRFVGSNLKRMREHLKREHGWDPQLKPGRRAVAAFELGPSSGPWRSDEGEGGRRSAVQALEEQASAPWRSGVLYQQLFAKGPRSEYFEVARGQDLDSLGAEEQRAEYNIQEALEAFQSKAKSIRKQEAEHIEEQGDFASPNAWLRRLGATIHLKEFSGKKEFLRGLISLKYTIDPEKGDDDTELQHIHFAVKRVIRHAIAATKPNVVSWNVLFEANRKELDKERTTPFHFRFKQVTRKRYITVCLQLFAYVVRCMAFENPAHRPPFKLSQRQSAAYNAMMRHVDDLTDTLEENDGNIRAPRVVELHTLLDEAVLELYISILDHFTKTTEYQSVLVSFLMVLSIRSDKTWETYSNFTPKLSAIMAISRLLLVKYVVDQRVKSIQRKRERGQIKEDAEENSPGHFELISEMTRRFMVGGGRGWDTTPTQFIIRLRNYGTAADSNKAMEGSVSWDRDDAIYKGLRINVLGVQSMLQAALRRAETLLYKKLLFCQKFKDQSPAELGLPEIPWDDLIDNAADVTIGHSFVESLFQIDPTTKGWLFQKMWKDDKLRRDWVRSNSEAGFELHEKAVLQYGTMRDHLMNNPT</sequence>
<feature type="domain" description="C2H2-type" evidence="3">
    <location>
        <begin position="99"/>
        <end position="127"/>
    </location>
</feature>
<keyword evidence="5" id="KW-1185">Reference proteome</keyword>
<organism evidence="4 5">
    <name type="scientific">Dactylonectria estremocensis</name>
    <dbReference type="NCBI Taxonomy" id="1079267"/>
    <lineage>
        <taxon>Eukaryota</taxon>
        <taxon>Fungi</taxon>
        <taxon>Dikarya</taxon>
        <taxon>Ascomycota</taxon>
        <taxon>Pezizomycotina</taxon>
        <taxon>Sordariomycetes</taxon>
        <taxon>Hypocreomycetidae</taxon>
        <taxon>Hypocreales</taxon>
        <taxon>Nectriaceae</taxon>
        <taxon>Dactylonectria</taxon>
    </lineage>
</organism>
<gene>
    <name evidence="4" type="ORF">B0J13DRAFT_516601</name>
</gene>